<dbReference type="PANTHER" id="PTHR32226">
    <property type="entry name" value="TELO2-INTERACTING PROTEIN 2"/>
    <property type="match status" value="1"/>
</dbReference>
<dbReference type="Pfam" id="PF10521">
    <property type="entry name" value="Tti2"/>
    <property type="match status" value="1"/>
</dbReference>
<name>A0A0L6UWF9_9BASI</name>
<gene>
    <name evidence="3" type="ORF">VP01_3508g2</name>
</gene>
<proteinExistence type="inferred from homology"/>
<dbReference type="GO" id="GO:0005829">
    <property type="term" value="C:cytosol"/>
    <property type="evidence" value="ECO:0007669"/>
    <property type="project" value="TreeGrafter"/>
</dbReference>
<comment type="similarity">
    <text evidence="1">Belongs to the TTI2 family.</text>
</comment>
<feature type="region of interest" description="Disordered" evidence="2">
    <location>
        <begin position="26"/>
        <end position="59"/>
    </location>
</feature>
<organism evidence="3 4">
    <name type="scientific">Puccinia sorghi</name>
    <dbReference type="NCBI Taxonomy" id="27349"/>
    <lineage>
        <taxon>Eukaryota</taxon>
        <taxon>Fungi</taxon>
        <taxon>Dikarya</taxon>
        <taxon>Basidiomycota</taxon>
        <taxon>Pucciniomycotina</taxon>
        <taxon>Pucciniomycetes</taxon>
        <taxon>Pucciniales</taxon>
        <taxon>Pucciniaceae</taxon>
        <taxon>Puccinia</taxon>
    </lineage>
</organism>
<dbReference type="SUPFAM" id="SSF48371">
    <property type="entry name" value="ARM repeat"/>
    <property type="match status" value="1"/>
</dbReference>
<dbReference type="OrthoDB" id="6417021at2759"/>
<sequence>MPAEFSIATPRVAAGDWAAPRCCQSEGRHRQLTTSVKQRETSNRYPQQKHGTNGMGHTQTKFGRAGPYTRNWPSPMCLQLETLAVILRATSSIQEAAKTTARSEIINQKIAAQVLNLVSKALLKLATCLKIDPSIYYNPRELDETSGLILSQVECVKTLDRNVRLVSSLTELLICLLQQNDGAEHDHLPGFSFESRCELIYRLSCWCSSGYSNDEWHLEQALRNIISTAIDHLWQIPHPIKHVHLRHWSINLEIGFVILDKHIKPLFTRQKNLSRNVNPSTGRKIEVKQSHLFGPTSDSLDEPIWEIEGVGFWNAMGILLDRLHQSLVDLFRYGDRLQDPGLREIWPLIIPPVITCVESSVPRYRLRGLQLSIHLLRNVPPLLICQTGINSILQNAFSTTFGLLNIKQTFDLLNAAFDASMMLIEVQWKASQQTPKDQANRYNQINQLMEESVFNALSFGKGQVNDGQTELHNFAVRRIIEITRELGYGIGRHLRVIIPYLCETLLGLTLSRANYSTVIQINKLLKLLFSTCEELLLEWRSRLIVVFATCWIEWRPHQENIPDTLSSTQQNNVSQQEFSDDELKAIRKSMVEDTLKSFIRHVGSPSGDGGNSDNQGQDEQMKELLKMINMITDSHPLLHEFVEEYYTMFITSATRKLKMIQP</sequence>
<dbReference type="Proteomes" id="UP000037035">
    <property type="component" value="Unassembled WGS sequence"/>
</dbReference>
<dbReference type="GO" id="GO:0005634">
    <property type="term" value="C:nucleus"/>
    <property type="evidence" value="ECO:0007669"/>
    <property type="project" value="TreeGrafter"/>
</dbReference>
<keyword evidence="4" id="KW-1185">Reference proteome</keyword>
<evidence type="ECO:0000256" key="1">
    <source>
        <dbReference type="ARBA" id="ARBA00034736"/>
    </source>
</evidence>
<dbReference type="AlphaFoldDB" id="A0A0L6UWF9"/>
<evidence type="ECO:0000256" key="2">
    <source>
        <dbReference type="SAM" id="MobiDB-lite"/>
    </source>
</evidence>
<dbReference type="VEuPathDB" id="FungiDB:VP01_3508g2"/>
<accession>A0A0L6UWF9</accession>
<feature type="compositionally biased region" description="Polar residues" evidence="2">
    <location>
        <begin position="43"/>
        <end position="59"/>
    </location>
</feature>
<evidence type="ECO:0000313" key="4">
    <source>
        <dbReference type="Proteomes" id="UP000037035"/>
    </source>
</evidence>
<dbReference type="InterPro" id="IPR018870">
    <property type="entry name" value="Tti2"/>
</dbReference>
<dbReference type="InterPro" id="IPR016024">
    <property type="entry name" value="ARM-type_fold"/>
</dbReference>
<comment type="caution">
    <text evidence="3">The sequence shown here is derived from an EMBL/GenBank/DDBJ whole genome shotgun (WGS) entry which is preliminary data.</text>
</comment>
<reference evidence="3 4" key="1">
    <citation type="submission" date="2015-08" db="EMBL/GenBank/DDBJ databases">
        <title>Next Generation Sequencing and Analysis of the Genome of Puccinia sorghi L Schw, the Causal Agent of Maize Common Rust.</title>
        <authorList>
            <person name="Rochi L."/>
            <person name="Burguener G."/>
            <person name="Darino M."/>
            <person name="Turjanski A."/>
            <person name="Kreff E."/>
            <person name="Dieguez M.J."/>
            <person name="Sacco F."/>
        </authorList>
    </citation>
    <scope>NUCLEOTIDE SEQUENCE [LARGE SCALE GENOMIC DNA]</scope>
    <source>
        <strain evidence="3 4">RO10H11247</strain>
    </source>
</reference>
<protein>
    <submittedName>
        <fullName evidence="3">Uncharacterized protein</fullName>
    </submittedName>
</protein>
<dbReference type="STRING" id="27349.A0A0L6UWF9"/>
<dbReference type="GO" id="GO:0110078">
    <property type="term" value="C:TTT Hsp90 cochaperone complex"/>
    <property type="evidence" value="ECO:0007669"/>
    <property type="project" value="InterPro"/>
</dbReference>
<evidence type="ECO:0000313" key="3">
    <source>
        <dbReference type="EMBL" id="KNZ52592.1"/>
    </source>
</evidence>
<dbReference type="PANTHER" id="PTHR32226:SF2">
    <property type="entry name" value="TELO2-INTERACTING PROTEIN 2"/>
    <property type="match status" value="1"/>
</dbReference>
<dbReference type="EMBL" id="LAVV01008511">
    <property type="protein sequence ID" value="KNZ52592.1"/>
    <property type="molecule type" value="Genomic_DNA"/>
</dbReference>